<proteinExistence type="predicted"/>
<evidence type="ECO:0000313" key="2">
    <source>
        <dbReference type="Proteomes" id="UP001166191"/>
    </source>
</evidence>
<dbReference type="InterPro" id="IPR013078">
    <property type="entry name" value="His_Pase_superF_clade-1"/>
</dbReference>
<comment type="caution">
    <text evidence="1">The sequence shown here is derived from an EMBL/GenBank/DDBJ whole genome shotgun (WGS) entry which is preliminary data.</text>
</comment>
<accession>A0ABS6ALE6</accession>
<evidence type="ECO:0000313" key="1">
    <source>
        <dbReference type="EMBL" id="MBU3030712.1"/>
    </source>
</evidence>
<dbReference type="EMBL" id="JAHKNG010000017">
    <property type="protein sequence ID" value="MBU3030712.1"/>
    <property type="molecule type" value="Genomic_DNA"/>
</dbReference>
<keyword evidence="2" id="KW-1185">Reference proteome</keyword>
<name>A0ABS6ALE6_9RHOB</name>
<sequence>MPMAKLMILRHAPPLSDGRLAGRTDVAADCSDGAACDWMRARIGVSGEVLCSPARRCRQTAAALGLAPDRTCDWLWEQDFGIWEGLAYDALPDLGALPPAGLAAHRPEGGESFDDMAARIHAGISGLDHDALLVAHAGTVRAALALVVGPAALSFSVAPLSLTVLRRAGAGWAVEAVNVTAP</sequence>
<dbReference type="Proteomes" id="UP001166191">
    <property type="component" value="Unassembled WGS sequence"/>
</dbReference>
<dbReference type="SMART" id="SM00855">
    <property type="entry name" value="PGAM"/>
    <property type="match status" value="1"/>
</dbReference>
<organism evidence="1 2">
    <name type="scientific">Paracoccus marinaquae</name>
    <dbReference type="NCBI Taxonomy" id="2841926"/>
    <lineage>
        <taxon>Bacteria</taxon>
        <taxon>Pseudomonadati</taxon>
        <taxon>Pseudomonadota</taxon>
        <taxon>Alphaproteobacteria</taxon>
        <taxon>Rhodobacterales</taxon>
        <taxon>Paracoccaceae</taxon>
        <taxon>Paracoccus</taxon>
    </lineage>
</organism>
<gene>
    <name evidence="1" type="ORF">KNW02_11360</name>
</gene>
<protein>
    <submittedName>
        <fullName evidence="1">Histidine phosphatase family protein</fullName>
    </submittedName>
</protein>
<reference evidence="1" key="1">
    <citation type="submission" date="2021-06" db="EMBL/GenBank/DDBJ databases">
        <title>Paracoccus bacterium XHP0099 sp. nov., isolated from the surface waters of the Yellow Sea.</title>
        <authorList>
            <person name="Xue H."/>
            <person name="Zhang D."/>
        </authorList>
    </citation>
    <scope>NUCLEOTIDE SEQUENCE</scope>
    <source>
        <strain evidence="1">XHP0099</strain>
    </source>
</reference>
<dbReference type="Pfam" id="PF00300">
    <property type="entry name" value="His_Phos_1"/>
    <property type="match status" value="1"/>
</dbReference>